<dbReference type="AlphaFoldDB" id="A0A0C9YSN6"/>
<dbReference type="Proteomes" id="UP000054018">
    <property type="component" value="Unassembled WGS sequence"/>
</dbReference>
<sequence length="143" mass="16019">MPILTKVRGYADKENTDDGSEADEGEVFAGDDQYSIDDNDDEDHGSQFTSHIVVTKLSGRSKERLSYNKNKIPRAPPAMIDIVGEIEASDDEEVEEPCSMPHSSSDRQLNQHKKSKERHLSSSMTEVEDMPSATNKRQVFFNA</sequence>
<feature type="region of interest" description="Disordered" evidence="1">
    <location>
        <begin position="89"/>
        <end position="143"/>
    </location>
</feature>
<dbReference type="OrthoDB" id="10533274at2759"/>
<feature type="compositionally biased region" description="Acidic residues" evidence="1">
    <location>
        <begin position="17"/>
        <end position="26"/>
    </location>
</feature>
<feature type="compositionally biased region" description="Acidic residues" evidence="1">
    <location>
        <begin position="34"/>
        <end position="43"/>
    </location>
</feature>
<dbReference type="EMBL" id="KN833779">
    <property type="protein sequence ID" value="KIK19721.1"/>
    <property type="molecule type" value="Genomic_DNA"/>
</dbReference>
<proteinExistence type="predicted"/>
<gene>
    <name evidence="2" type="ORF">PISMIDRAFT_13461</name>
</gene>
<evidence type="ECO:0000256" key="1">
    <source>
        <dbReference type="SAM" id="MobiDB-lite"/>
    </source>
</evidence>
<reference evidence="3" key="2">
    <citation type="submission" date="2015-01" db="EMBL/GenBank/DDBJ databases">
        <title>Evolutionary Origins and Diversification of the Mycorrhizal Mutualists.</title>
        <authorList>
            <consortium name="DOE Joint Genome Institute"/>
            <consortium name="Mycorrhizal Genomics Consortium"/>
            <person name="Kohler A."/>
            <person name="Kuo A."/>
            <person name="Nagy L.G."/>
            <person name="Floudas D."/>
            <person name="Copeland A."/>
            <person name="Barry K.W."/>
            <person name="Cichocki N."/>
            <person name="Veneault-Fourrey C."/>
            <person name="LaButti K."/>
            <person name="Lindquist E.A."/>
            <person name="Lipzen A."/>
            <person name="Lundell T."/>
            <person name="Morin E."/>
            <person name="Murat C."/>
            <person name="Riley R."/>
            <person name="Ohm R."/>
            <person name="Sun H."/>
            <person name="Tunlid A."/>
            <person name="Henrissat B."/>
            <person name="Grigoriev I.V."/>
            <person name="Hibbett D.S."/>
            <person name="Martin F."/>
        </authorList>
    </citation>
    <scope>NUCLEOTIDE SEQUENCE [LARGE SCALE GENOMIC DNA]</scope>
    <source>
        <strain evidence="3">441</strain>
    </source>
</reference>
<keyword evidence="3" id="KW-1185">Reference proteome</keyword>
<dbReference type="HOGENOM" id="CLU_142399_0_0_1"/>
<evidence type="ECO:0000313" key="3">
    <source>
        <dbReference type="Proteomes" id="UP000054018"/>
    </source>
</evidence>
<evidence type="ECO:0000313" key="2">
    <source>
        <dbReference type="EMBL" id="KIK19721.1"/>
    </source>
</evidence>
<organism evidence="2 3">
    <name type="scientific">Pisolithus microcarpus 441</name>
    <dbReference type="NCBI Taxonomy" id="765257"/>
    <lineage>
        <taxon>Eukaryota</taxon>
        <taxon>Fungi</taxon>
        <taxon>Dikarya</taxon>
        <taxon>Basidiomycota</taxon>
        <taxon>Agaricomycotina</taxon>
        <taxon>Agaricomycetes</taxon>
        <taxon>Agaricomycetidae</taxon>
        <taxon>Boletales</taxon>
        <taxon>Sclerodermatineae</taxon>
        <taxon>Pisolithaceae</taxon>
        <taxon>Pisolithus</taxon>
    </lineage>
</organism>
<accession>A0A0C9YSN6</accession>
<feature type="region of interest" description="Disordered" evidence="1">
    <location>
        <begin position="1"/>
        <end position="48"/>
    </location>
</feature>
<name>A0A0C9YSN6_9AGAM</name>
<protein>
    <submittedName>
        <fullName evidence="2">Uncharacterized protein</fullName>
    </submittedName>
</protein>
<reference evidence="2 3" key="1">
    <citation type="submission" date="2014-04" db="EMBL/GenBank/DDBJ databases">
        <authorList>
            <consortium name="DOE Joint Genome Institute"/>
            <person name="Kuo A."/>
            <person name="Kohler A."/>
            <person name="Costa M.D."/>
            <person name="Nagy L.G."/>
            <person name="Floudas D."/>
            <person name="Copeland A."/>
            <person name="Barry K.W."/>
            <person name="Cichocki N."/>
            <person name="Veneault-Fourrey C."/>
            <person name="LaButti K."/>
            <person name="Lindquist E.A."/>
            <person name="Lipzen A."/>
            <person name="Lundell T."/>
            <person name="Morin E."/>
            <person name="Murat C."/>
            <person name="Sun H."/>
            <person name="Tunlid A."/>
            <person name="Henrissat B."/>
            <person name="Grigoriev I.V."/>
            <person name="Hibbett D.S."/>
            <person name="Martin F."/>
            <person name="Nordberg H.P."/>
            <person name="Cantor M.N."/>
            <person name="Hua S.X."/>
        </authorList>
    </citation>
    <scope>NUCLEOTIDE SEQUENCE [LARGE SCALE GENOMIC DNA]</scope>
    <source>
        <strain evidence="2 3">441</strain>
    </source>
</reference>